<comment type="similarity">
    <text evidence="1">Belongs to the GSP E family.</text>
</comment>
<proteinExistence type="inferred from homology"/>
<dbReference type="Gene3D" id="3.30.300.160">
    <property type="entry name" value="Type II secretion system, protein E, N-terminal domain"/>
    <property type="match status" value="1"/>
</dbReference>
<protein>
    <submittedName>
        <fullName evidence="5">GspE/PulE family protein</fullName>
    </submittedName>
</protein>
<dbReference type="SUPFAM" id="SSF160246">
    <property type="entry name" value="EspE N-terminal domain-like"/>
    <property type="match status" value="1"/>
</dbReference>
<dbReference type="Gene3D" id="3.40.50.300">
    <property type="entry name" value="P-loop containing nucleotide triphosphate hydrolases"/>
    <property type="match status" value="1"/>
</dbReference>
<gene>
    <name evidence="5" type="ORF">ABK249_33255</name>
</gene>
<dbReference type="PANTHER" id="PTHR30258:SF2">
    <property type="entry name" value="COMG OPERON PROTEIN 1"/>
    <property type="match status" value="1"/>
</dbReference>
<dbReference type="EMBL" id="JBEAAL010000058">
    <property type="protein sequence ID" value="MEQ1409772.1"/>
    <property type="molecule type" value="Genomic_DNA"/>
</dbReference>
<dbReference type="PROSITE" id="PS00662">
    <property type="entry name" value="T2SP_E"/>
    <property type="match status" value="1"/>
</dbReference>
<dbReference type="InterPro" id="IPR037257">
    <property type="entry name" value="T2SS_E_N_sf"/>
</dbReference>
<dbReference type="Gene3D" id="3.30.450.90">
    <property type="match status" value="1"/>
</dbReference>
<organism evidence="5 6">
    <name type="scientific">Neorhizobium phenanthreniclasticum</name>
    <dbReference type="NCBI Taxonomy" id="3157917"/>
    <lineage>
        <taxon>Bacteria</taxon>
        <taxon>Pseudomonadati</taxon>
        <taxon>Pseudomonadota</taxon>
        <taxon>Alphaproteobacteria</taxon>
        <taxon>Hyphomicrobiales</taxon>
        <taxon>Rhizobiaceae</taxon>
        <taxon>Rhizobium/Agrobacterium group</taxon>
        <taxon>Neorhizobium</taxon>
    </lineage>
</organism>
<evidence type="ECO:0000259" key="4">
    <source>
        <dbReference type="PROSITE" id="PS00662"/>
    </source>
</evidence>
<evidence type="ECO:0000313" key="6">
    <source>
        <dbReference type="Proteomes" id="UP001496627"/>
    </source>
</evidence>
<evidence type="ECO:0000313" key="5">
    <source>
        <dbReference type="EMBL" id="MEQ1409772.1"/>
    </source>
</evidence>
<dbReference type="CDD" id="cd01129">
    <property type="entry name" value="PulE-GspE-like"/>
    <property type="match status" value="1"/>
</dbReference>
<keyword evidence="3" id="KW-0067">ATP-binding</keyword>
<sequence length="539" mass="59749">MTLHSASPQEFLVFLERSGRIAAEAAQRARSAERQTGQPIDIIIRELGILPEAAIATEMADFLQISALTRLPQIESHELVERLGLDFAADKALVPRAVENGDLLLTVADPFDLDTIRAVRYFFELPLRLEIAPRSAIDDYIRGVRQSSDRMEVADNPDAVADVDLERLQDIARDAPVVKFVSRIIQKAVDEKATDIHIEPEADFMRVRFRRDGMLTSVENTARTLHPGVISRLKILARLNIAERRLPQDGRLRLAVRGLEVDFRLSVVPTIHGETVVLRILDRETVRLELGALGYDAASAEKIRQIIRRPNGMVLVTGPTGSGKTTTLYSILAELNRPEVKIFTVEDPVEYRLTGITQLQIDPAIGLTFASALRSVLRQDPDIILVGEIRDRETAEIAVQAALTGHLVLSTLHTNSAVGAFSRLRDMGVESFLIDATTRGVIGQRLVRRCCEACRDRSDKMGCPACSGTGFKGRQTTFEILEMSDQIRRAVVSGANLEAIETIARQEGMMPMRDHAYRLAADGITTLAEAVRVVELEDR</sequence>
<name>A0ABV0MD05_9HYPH</name>
<keyword evidence="2" id="KW-0547">Nucleotide-binding</keyword>
<dbReference type="InterPro" id="IPR003593">
    <property type="entry name" value="AAA+_ATPase"/>
</dbReference>
<dbReference type="Proteomes" id="UP001496627">
    <property type="component" value="Unassembled WGS sequence"/>
</dbReference>
<dbReference type="Pfam" id="PF05157">
    <property type="entry name" value="MshEN"/>
    <property type="match status" value="1"/>
</dbReference>
<keyword evidence="6" id="KW-1185">Reference proteome</keyword>
<dbReference type="InterPro" id="IPR007831">
    <property type="entry name" value="T2SS_GspE_N"/>
</dbReference>
<reference evidence="5 6" key="1">
    <citation type="submission" date="2024-05" db="EMBL/GenBank/DDBJ databases">
        <title>Neorhizobium sp. Rsf11, a plant growth promoting and heavy metal resistant PAH-degrader.</title>
        <authorList>
            <person name="Golubev S.N."/>
            <person name="Muratova A.Y."/>
            <person name="Markelova M.I."/>
        </authorList>
    </citation>
    <scope>NUCLEOTIDE SEQUENCE [LARGE SCALE GENOMIC DNA]</scope>
    <source>
        <strain evidence="5 6">Rsf11</strain>
    </source>
</reference>
<dbReference type="InterPro" id="IPR027417">
    <property type="entry name" value="P-loop_NTPase"/>
</dbReference>
<feature type="domain" description="Bacterial type II secretion system protein E" evidence="4">
    <location>
        <begin position="377"/>
        <end position="391"/>
    </location>
</feature>
<dbReference type="Pfam" id="PF00437">
    <property type="entry name" value="T2SSE"/>
    <property type="match status" value="1"/>
</dbReference>
<evidence type="ECO:0000256" key="3">
    <source>
        <dbReference type="ARBA" id="ARBA00022840"/>
    </source>
</evidence>
<evidence type="ECO:0000256" key="1">
    <source>
        <dbReference type="ARBA" id="ARBA00006611"/>
    </source>
</evidence>
<dbReference type="PANTHER" id="PTHR30258">
    <property type="entry name" value="TYPE II SECRETION SYSTEM PROTEIN GSPE-RELATED"/>
    <property type="match status" value="1"/>
</dbReference>
<dbReference type="SMART" id="SM00382">
    <property type="entry name" value="AAA"/>
    <property type="match status" value="1"/>
</dbReference>
<comment type="caution">
    <text evidence="5">The sequence shown here is derived from an EMBL/GenBank/DDBJ whole genome shotgun (WGS) entry which is preliminary data.</text>
</comment>
<accession>A0ABV0MD05</accession>
<evidence type="ECO:0000256" key="2">
    <source>
        <dbReference type="ARBA" id="ARBA00022741"/>
    </source>
</evidence>
<dbReference type="SUPFAM" id="SSF52540">
    <property type="entry name" value="P-loop containing nucleoside triphosphate hydrolases"/>
    <property type="match status" value="1"/>
</dbReference>
<dbReference type="InterPro" id="IPR001482">
    <property type="entry name" value="T2SS/T4SS_dom"/>
</dbReference>